<protein>
    <submittedName>
        <fullName evidence="1">Uncharacterized protein</fullName>
    </submittedName>
</protein>
<organism evidence="1 2">
    <name type="scientific">Shimia sagamensis</name>
    <dbReference type="NCBI Taxonomy" id="1566352"/>
    <lineage>
        <taxon>Bacteria</taxon>
        <taxon>Pseudomonadati</taxon>
        <taxon>Pseudomonadota</taxon>
        <taxon>Alphaproteobacteria</taxon>
        <taxon>Rhodobacterales</taxon>
        <taxon>Roseobacteraceae</taxon>
    </lineage>
</organism>
<sequence>MPYCGIGCRRASRFCLEIVQDIQVSGGDWCANASIGSLEKAQFFRAVLNLVVVFGVTTRRLQRERLCAPSCATFPPYLVLKTFQKRNVY</sequence>
<dbReference type="Proteomes" id="UP001157961">
    <property type="component" value="Unassembled WGS sequence"/>
</dbReference>
<name>A0ABY1N8D2_9RHOB</name>
<evidence type="ECO:0000313" key="2">
    <source>
        <dbReference type="Proteomes" id="UP001157961"/>
    </source>
</evidence>
<accession>A0ABY1N8D2</accession>
<gene>
    <name evidence="1" type="ORF">SAMN06265373_101326</name>
</gene>
<comment type="caution">
    <text evidence="1">The sequence shown here is derived from an EMBL/GenBank/DDBJ whole genome shotgun (WGS) entry which is preliminary data.</text>
</comment>
<keyword evidence="2" id="KW-1185">Reference proteome</keyword>
<reference evidence="1 2" key="1">
    <citation type="submission" date="2017-05" db="EMBL/GenBank/DDBJ databases">
        <authorList>
            <person name="Varghese N."/>
            <person name="Submissions S."/>
        </authorList>
    </citation>
    <scope>NUCLEOTIDE SEQUENCE [LARGE SCALE GENOMIC DNA]</scope>
    <source>
        <strain evidence="1 2">DSM 29734</strain>
    </source>
</reference>
<dbReference type="EMBL" id="FXTY01000001">
    <property type="protein sequence ID" value="SMP02849.1"/>
    <property type="molecule type" value="Genomic_DNA"/>
</dbReference>
<proteinExistence type="predicted"/>
<evidence type="ECO:0000313" key="1">
    <source>
        <dbReference type="EMBL" id="SMP02849.1"/>
    </source>
</evidence>